<organism evidence="3 4">
    <name type="scientific">Phragmitibacter flavus</name>
    <dbReference type="NCBI Taxonomy" id="2576071"/>
    <lineage>
        <taxon>Bacteria</taxon>
        <taxon>Pseudomonadati</taxon>
        <taxon>Verrucomicrobiota</taxon>
        <taxon>Verrucomicrobiia</taxon>
        <taxon>Verrucomicrobiales</taxon>
        <taxon>Verrucomicrobiaceae</taxon>
        <taxon>Phragmitibacter</taxon>
    </lineage>
</organism>
<feature type="coiled-coil region" evidence="1">
    <location>
        <begin position="56"/>
        <end position="83"/>
    </location>
</feature>
<accession>A0A5R8KAQ6</accession>
<dbReference type="Proteomes" id="UP000306196">
    <property type="component" value="Unassembled WGS sequence"/>
</dbReference>
<protein>
    <recommendedName>
        <fullName evidence="5">Cell division protein FtsL</fullName>
    </recommendedName>
</protein>
<keyword evidence="2" id="KW-1133">Transmembrane helix</keyword>
<comment type="caution">
    <text evidence="3">The sequence shown here is derived from an EMBL/GenBank/DDBJ whole genome shotgun (WGS) entry which is preliminary data.</text>
</comment>
<proteinExistence type="predicted"/>
<dbReference type="AlphaFoldDB" id="A0A5R8KAQ6"/>
<keyword evidence="1" id="KW-0175">Coiled coil</keyword>
<evidence type="ECO:0000313" key="3">
    <source>
        <dbReference type="EMBL" id="TLD68995.1"/>
    </source>
</evidence>
<dbReference type="RefSeq" id="WP_138088124.1">
    <property type="nucleotide sequence ID" value="NZ_VAUV01000017.1"/>
</dbReference>
<keyword evidence="4" id="KW-1185">Reference proteome</keyword>
<evidence type="ECO:0000256" key="1">
    <source>
        <dbReference type="SAM" id="Coils"/>
    </source>
</evidence>
<reference evidence="3 4" key="1">
    <citation type="submission" date="2019-05" db="EMBL/GenBank/DDBJ databases">
        <title>Verrucobacter flavum gen. nov., sp. nov. a new member of the family Verrucomicrobiaceae.</title>
        <authorList>
            <person name="Szuroczki S."/>
            <person name="Abbaszade G."/>
            <person name="Szabo A."/>
            <person name="Felfoldi T."/>
            <person name="Schumann P."/>
            <person name="Boka K."/>
            <person name="Keki Z."/>
            <person name="Toumi M."/>
            <person name="Toth E."/>
        </authorList>
    </citation>
    <scope>NUCLEOTIDE SEQUENCE [LARGE SCALE GENOMIC DNA]</scope>
    <source>
        <strain evidence="3 4">MG-N-17</strain>
    </source>
</reference>
<evidence type="ECO:0008006" key="5">
    <source>
        <dbReference type="Google" id="ProtNLM"/>
    </source>
</evidence>
<dbReference type="EMBL" id="VAUV01000017">
    <property type="protein sequence ID" value="TLD68995.1"/>
    <property type="molecule type" value="Genomic_DNA"/>
</dbReference>
<evidence type="ECO:0000313" key="4">
    <source>
        <dbReference type="Proteomes" id="UP000306196"/>
    </source>
</evidence>
<dbReference type="OrthoDB" id="194836at2"/>
<keyword evidence="2" id="KW-0472">Membrane</keyword>
<sequence length="116" mass="13079">MKYSEIRAYKSPAPAPARHPRSALGILILLLVVMIGGVGLTHILVRNKTHAIGRQQTAVEQEMRSLEEKMRSLDMKIEESLTRKNLTDRLIQNRTMLKSILPENIVRVETHDGASP</sequence>
<name>A0A5R8KAQ6_9BACT</name>
<feature type="transmembrane region" description="Helical" evidence="2">
    <location>
        <begin position="23"/>
        <end position="45"/>
    </location>
</feature>
<gene>
    <name evidence="3" type="ORF">FEM03_20250</name>
</gene>
<keyword evidence="2" id="KW-0812">Transmembrane</keyword>
<evidence type="ECO:0000256" key="2">
    <source>
        <dbReference type="SAM" id="Phobius"/>
    </source>
</evidence>